<evidence type="ECO:0000313" key="2">
    <source>
        <dbReference type="Proteomes" id="UP000887421"/>
    </source>
</evidence>
<dbReference type="Proteomes" id="UP000887421">
    <property type="component" value="Chromosome"/>
</dbReference>
<organism evidence="1 2">
    <name type="scientific">Phytopseudomonas seleniipraecipitans</name>
    <dbReference type="NCBI Taxonomy" id="640205"/>
    <lineage>
        <taxon>Bacteria</taxon>
        <taxon>Pseudomonadati</taxon>
        <taxon>Pseudomonadota</taxon>
        <taxon>Gammaproteobacteria</taxon>
        <taxon>Pseudomonadales</taxon>
        <taxon>Pseudomonadaceae</taxon>
        <taxon>Phytopseudomonas</taxon>
    </lineage>
</organism>
<reference evidence="1" key="1">
    <citation type="submission" date="2021-05" db="EMBL/GenBank/DDBJ databases">
        <title>Complete genome sequence of Pseudomonas seleniipraecipitans strain D1-6.</title>
        <authorList>
            <person name="Lafi F."/>
            <person name="Eida A."/>
            <person name="Alam I."/>
            <person name="Hert H."/>
            <person name="Saad M."/>
        </authorList>
    </citation>
    <scope>NUCLEOTIDE SEQUENCE</scope>
    <source>
        <strain evidence="1">D1-6</strain>
    </source>
</reference>
<name>A0ABY5JA13_9GAMM</name>
<proteinExistence type="predicted"/>
<evidence type="ECO:0008006" key="3">
    <source>
        <dbReference type="Google" id="ProtNLM"/>
    </source>
</evidence>
<dbReference type="EMBL" id="CP076114">
    <property type="protein sequence ID" value="UUD64894.1"/>
    <property type="molecule type" value="Genomic_DNA"/>
</dbReference>
<keyword evidence="2" id="KW-1185">Reference proteome</keyword>
<protein>
    <recommendedName>
        <fullName evidence="3">Flagellin</fullName>
    </recommendedName>
</protein>
<accession>A0ABY5JA13</accession>
<sequence>MRVDKHLPVVSGIDRQAPRRSQAAVADVNQQSWVDQGAAANASKAQVRKSAGFSLQLNQQLTTMQSADSYLGQLAGGLGQLKLSLSRELGNARIHDREGVTAQLAGLKTLLEQRSARSGGSLDGQLNLHLNEPARARFSLTGLESVQALQQAGRESLLFSVGRTNQEPVAVVLDDDLSEEQVLRRFNVGLAPAGIRSELNADGSLMFSARESDWQQLREHIKVKGEGKLFAAQRFTELTPRESQILQPQTLDQLDDPREVRRVLDTVVKTLDRIDELREQLGLRQDEIRSFLARQLGEDEQRWASDYVTAVFALMRKSTSSYASVSGTLVAQATISRFTVISLLS</sequence>
<evidence type="ECO:0000313" key="1">
    <source>
        <dbReference type="EMBL" id="UUD64894.1"/>
    </source>
</evidence>
<gene>
    <name evidence="1" type="ORF">D16iCDA_04160</name>
</gene>
<dbReference type="RefSeq" id="WP_070881927.1">
    <property type="nucleotide sequence ID" value="NZ_CP076114.1"/>
</dbReference>